<protein>
    <recommendedName>
        <fullName evidence="3">Major facilitator superfamily (MFS) profile domain-containing protein</fullName>
    </recommendedName>
</protein>
<organism evidence="2">
    <name type="scientific">marine sediment metagenome</name>
    <dbReference type="NCBI Taxonomy" id="412755"/>
    <lineage>
        <taxon>unclassified sequences</taxon>
        <taxon>metagenomes</taxon>
        <taxon>ecological metagenomes</taxon>
    </lineage>
</organism>
<keyword evidence="1" id="KW-0472">Membrane</keyword>
<name>X0UKC4_9ZZZZ</name>
<evidence type="ECO:0008006" key="3">
    <source>
        <dbReference type="Google" id="ProtNLM"/>
    </source>
</evidence>
<keyword evidence="1" id="KW-1133">Transmembrane helix</keyword>
<feature type="transmembrane region" description="Helical" evidence="1">
    <location>
        <begin position="12"/>
        <end position="33"/>
    </location>
</feature>
<sequence length="85" mass="9841">MSDTKLPKKQIFGYVMGMAPLTIILGVFRLAYLKFFYDSLGLNEVLTIIGLVIFMFINMTNDPIIGQWQDNTDVKKRGSRRIFYI</sequence>
<comment type="caution">
    <text evidence="2">The sequence shown here is derived from an EMBL/GenBank/DDBJ whole genome shotgun (WGS) entry which is preliminary data.</text>
</comment>
<dbReference type="AlphaFoldDB" id="X0UKC4"/>
<proteinExistence type="predicted"/>
<evidence type="ECO:0000256" key="1">
    <source>
        <dbReference type="SAM" id="Phobius"/>
    </source>
</evidence>
<feature type="non-terminal residue" evidence="2">
    <location>
        <position position="85"/>
    </location>
</feature>
<keyword evidence="1" id="KW-0812">Transmembrane</keyword>
<accession>X0UKC4</accession>
<evidence type="ECO:0000313" key="2">
    <source>
        <dbReference type="EMBL" id="GAF99741.1"/>
    </source>
</evidence>
<dbReference type="EMBL" id="BARS01027548">
    <property type="protein sequence ID" value="GAF99741.1"/>
    <property type="molecule type" value="Genomic_DNA"/>
</dbReference>
<feature type="transmembrane region" description="Helical" evidence="1">
    <location>
        <begin position="39"/>
        <end position="57"/>
    </location>
</feature>
<reference evidence="2" key="1">
    <citation type="journal article" date="2014" name="Front. Microbiol.">
        <title>High frequency of phylogenetically diverse reductive dehalogenase-homologous genes in deep subseafloor sedimentary metagenomes.</title>
        <authorList>
            <person name="Kawai M."/>
            <person name="Futagami T."/>
            <person name="Toyoda A."/>
            <person name="Takaki Y."/>
            <person name="Nishi S."/>
            <person name="Hori S."/>
            <person name="Arai W."/>
            <person name="Tsubouchi T."/>
            <person name="Morono Y."/>
            <person name="Uchiyama I."/>
            <person name="Ito T."/>
            <person name="Fujiyama A."/>
            <person name="Inagaki F."/>
            <person name="Takami H."/>
        </authorList>
    </citation>
    <scope>NUCLEOTIDE SEQUENCE</scope>
    <source>
        <strain evidence="2">Expedition CK06-06</strain>
    </source>
</reference>
<gene>
    <name evidence="2" type="ORF">S01H1_43250</name>
</gene>